<evidence type="ECO:0000313" key="7">
    <source>
        <dbReference type="Proteomes" id="UP000738431"/>
    </source>
</evidence>
<name>A0ABZ1CE85_9BACT</name>
<dbReference type="Pfam" id="PF00702">
    <property type="entry name" value="Hydrolase"/>
    <property type="match status" value="1"/>
</dbReference>
<comment type="cofactor">
    <cofactor evidence="1">
        <name>Mg(2+)</name>
        <dbReference type="ChEBI" id="CHEBI:18420"/>
    </cofactor>
</comment>
<proteinExistence type="inferred from homology"/>
<organism evidence="6 7">
    <name type="scientific">Actomonas aquatica</name>
    <dbReference type="NCBI Taxonomy" id="2866162"/>
    <lineage>
        <taxon>Bacteria</taxon>
        <taxon>Pseudomonadati</taxon>
        <taxon>Verrucomicrobiota</taxon>
        <taxon>Opitutia</taxon>
        <taxon>Opitutales</taxon>
        <taxon>Opitutaceae</taxon>
        <taxon>Actomonas</taxon>
    </lineage>
</organism>
<dbReference type="PANTHER" id="PTHR46193:SF18">
    <property type="entry name" value="HEXITOL PHOSPHATASE B"/>
    <property type="match status" value="1"/>
</dbReference>
<keyword evidence="5" id="KW-0119">Carbohydrate metabolism</keyword>
<gene>
    <name evidence="6" type="ORF">K1X11_011315</name>
</gene>
<dbReference type="PRINTS" id="PR00413">
    <property type="entry name" value="HADHALOGNASE"/>
</dbReference>
<dbReference type="InterPro" id="IPR023198">
    <property type="entry name" value="PGP-like_dom2"/>
</dbReference>
<evidence type="ECO:0000313" key="6">
    <source>
        <dbReference type="EMBL" id="WRQ89997.1"/>
    </source>
</evidence>
<evidence type="ECO:0000256" key="5">
    <source>
        <dbReference type="ARBA" id="ARBA00023277"/>
    </source>
</evidence>
<keyword evidence="7" id="KW-1185">Reference proteome</keyword>
<dbReference type="SFLD" id="SFLDG01129">
    <property type="entry name" value="C1.5:_HAD__Beta-PGM__Phosphata"/>
    <property type="match status" value="1"/>
</dbReference>
<protein>
    <submittedName>
        <fullName evidence="6">HAD-IA family hydrolase</fullName>
    </submittedName>
</protein>
<dbReference type="InterPro" id="IPR023214">
    <property type="entry name" value="HAD_sf"/>
</dbReference>
<sequence>MSESTNFAEPRAVAALLAEVVDAVVFDMDGVVTRTAEVHAQAWRRMFDGFLARRAVATGEALAPFEFPADYLARIDGRPRYEGVATFLASRGIELPMGSPEDAPGDTTVGGLGNAKNVEFNRILERDGVAVFASTVALIEALQEAGVRVGLATSSRNSALVLERSGTARLFATVVDGLVSAALGLRGKPAPDIFTTACARLDASPDRCVVIEDAVTGVEAGRRGGFALTIGLAREDNASALRDHGADLVVADLAEIRLPDLRRLVLARRALQP</sequence>
<dbReference type="SFLD" id="SFLDS00003">
    <property type="entry name" value="Haloacid_Dehalogenase"/>
    <property type="match status" value="1"/>
</dbReference>
<dbReference type="GO" id="GO:0016787">
    <property type="term" value="F:hydrolase activity"/>
    <property type="evidence" value="ECO:0007669"/>
    <property type="project" value="UniProtKB-KW"/>
</dbReference>
<dbReference type="InterPro" id="IPR036412">
    <property type="entry name" value="HAD-like_sf"/>
</dbReference>
<dbReference type="Proteomes" id="UP000738431">
    <property type="component" value="Chromosome"/>
</dbReference>
<dbReference type="RefSeq" id="WP_221032078.1">
    <property type="nucleotide sequence ID" value="NZ_CP139781.1"/>
</dbReference>
<dbReference type="SUPFAM" id="SSF56784">
    <property type="entry name" value="HAD-like"/>
    <property type="match status" value="1"/>
</dbReference>
<keyword evidence="3" id="KW-0479">Metal-binding</keyword>
<reference evidence="6 7" key="2">
    <citation type="submission" date="2023-12" db="EMBL/GenBank/DDBJ databases">
        <title>Description of an unclassified Opitutus bacterium of Verrucomicrobiota.</title>
        <authorList>
            <person name="Zhang D.-F."/>
        </authorList>
    </citation>
    <scope>NUCLEOTIDE SEQUENCE [LARGE SCALE GENOMIC DNA]</scope>
    <source>
        <strain evidence="6 7">WL0086</strain>
    </source>
</reference>
<keyword evidence="6" id="KW-0378">Hydrolase</keyword>
<evidence type="ECO:0000256" key="2">
    <source>
        <dbReference type="ARBA" id="ARBA00006171"/>
    </source>
</evidence>
<reference evidence="6 7" key="1">
    <citation type="submission" date="2021-08" db="EMBL/GenBank/DDBJ databases">
        <authorList>
            <person name="Zhang D."/>
            <person name="Zhang A."/>
            <person name="Wang L."/>
        </authorList>
    </citation>
    <scope>NUCLEOTIDE SEQUENCE [LARGE SCALE GENOMIC DNA]</scope>
    <source>
        <strain evidence="6 7">WL0086</strain>
    </source>
</reference>
<dbReference type="InterPro" id="IPR006439">
    <property type="entry name" value="HAD-SF_hydro_IA"/>
</dbReference>
<evidence type="ECO:0000256" key="1">
    <source>
        <dbReference type="ARBA" id="ARBA00001946"/>
    </source>
</evidence>
<dbReference type="EMBL" id="CP139781">
    <property type="protein sequence ID" value="WRQ89997.1"/>
    <property type="molecule type" value="Genomic_DNA"/>
</dbReference>
<dbReference type="PANTHER" id="PTHR46193">
    <property type="entry name" value="6-PHOSPHOGLUCONATE PHOSPHATASE"/>
    <property type="match status" value="1"/>
</dbReference>
<dbReference type="Gene3D" id="1.10.150.240">
    <property type="entry name" value="Putative phosphatase, domain 2"/>
    <property type="match status" value="1"/>
</dbReference>
<dbReference type="InterPro" id="IPR051600">
    <property type="entry name" value="Beta-PGM-like"/>
</dbReference>
<evidence type="ECO:0000256" key="4">
    <source>
        <dbReference type="ARBA" id="ARBA00022842"/>
    </source>
</evidence>
<keyword evidence="4" id="KW-0460">Magnesium</keyword>
<dbReference type="NCBIfam" id="TIGR01509">
    <property type="entry name" value="HAD-SF-IA-v3"/>
    <property type="match status" value="1"/>
</dbReference>
<accession>A0ABZ1CE85</accession>
<dbReference type="Gene3D" id="3.40.50.1000">
    <property type="entry name" value="HAD superfamily/HAD-like"/>
    <property type="match status" value="1"/>
</dbReference>
<comment type="similarity">
    <text evidence="2">Belongs to the HAD-like hydrolase superfamily. CbbY/CbbZ/Gph/YieH family.</text>
</comment>
<evidence type="ECO:0000256" key="3">
    <source>
        <dbReference type="ARBA" id="ARBA00022723"/>
    </source>
</evidence>